<keyword evidence="3 5" id="KW-0822">Tryptophan biosynthesis</keyword>
<comment type="subunit">
    <text evidence="5">Homodimer.</text>
</comment>
<keyword evidence="2 5" id="KW-0808">Transferase</keyword>
<dbReference type="PANTHER" id="PTHR43285:SF2">
    <property type="entry name" value="ANTHRANILATE PHOSPHORIBOSYLTRANSFERASE"/>
    <property type="match status" value="1"/>
</dbReference>
<comment type="caution">
    <text evidence="8">The sequence shown here is derived from an EMBL/GenBank/DDBJ whole genome shotgun (WGS) entry which is preliminary data.</text>
</comment>
<evidence type="ECO:0000256" key="4">
    <source>
        <dbReference type="ARBA" id="ARBA00023141"/>
    </source>
</evidence>
<feature type="binding site" evidence="5">
    <location>
        <position position="80"/>
    </location>
    <ligand>
        <name>anthranilate</name>
        <dbReference type="ChEBI" id="CHEBI:16567"/>
        <label>1</label>
    </ligand>
</feature>
<dbReference type="InterPro" id="IPR000312">
    <property type="entry name" value="Glycosyl_Trfase_fam3"/>
</dbReference>
<feature type="binding site" evidence="5">
    <location>
        <position position="88"/>
    </location>
    <ligand>
        <name>5-phospho-alpha-D-ribose 1-diphosphate</name>
        <dbReference type="ChEBI" id="CHEBI:58017"/>
    </ligand>
</feature>
<dbReference type="HAMAP" id="MF_00211">
    <property type="entry name" value="TrpD"/>
    <property type="match status" value="1"/>
</dbReference>
<comment type="caution">
    <text evidence="5">Lacks conserved residue(s) required for the propagation of feature annotation.</text>
</comment>
<accession>A0ABW2NPB0</accession>
<dbReference type="InterPro" id="IPR035902">
    <property type="entry name" value="Nuc_phospho_transferase"/>
</dbReference>
<keyword evidence="5" id="KW-0479">Metal-binding</keyword>
<comment type="similarity">
    <text evidence="5">Belongs to the anthranilate phosphoribosyltransferase family.</text>
</comment>
<dbReference type="GO" id="GO:0004048">
    <property type="term" value="F:anthranilate phosphoribosyltransferase activity"/>
    <property type="evidence" value="ECO:0007669"/>
    <property type="project" value="UniProtKB-EC"/>
</dbReference>
<sequence>MISMYVKKIANKEKLNQQEAYLLMKDLISQPVNEAETAALLSALSLRGETPEELAGFAAAIKENRHDVSHSVIGVIDTCGTGGDLKGTFNISTASAFVIAALGQPVAKHGNGAVTSKSGSMDVLSELGVEPAVTAEQALAELESRNVTFLHAPSFHPALKKFASVRKKLPFRTVFNLIGPLSNPADPDFQLIGASSEKNAETLADALKLRGAKRAVVVFGTDGMDEVSITAPTKLYLVNEGKITENVFTPETAGLKTADAFTSIQVQSSRESAALILQVLQGKAPQAAQDIVALNAGTALFCANKAATIGDGAALAEQVIKSGHAYEFFRQLSAEGGPVHAAN</sequence>
<dbReference type="PANTHER" id="PTHR43285">
    <property type="entry name" value="ANTHRANILATE PHOSPHORIBOSYLTRANSFERASE"/>
    <property type="match status" value="1"/>
</dbReference>
<dbReference type="Gene3D" id="1.20.970.10">
    <property type="entry name" value="Transferase, Pyrimidine Nucleoside Phosphorylase, Chain C"/>
    <property type="match status" value="1"/>
</dbReference>
<reference evidence="9" key="1">
    <citation type="journal article" date="2019" name="Int. J. Syst. Evol. Microbiol.">
        <title>The Global Catalogue of Microorganisms (GCM) 10K type strain sequencing project: providing services to taxonomists for standard genome sequencing and annotation.</title>
        <authorList>
            <consortium name="The Broad Institute Genomics Platform"/>
            <consortium name="The Broad Institute Genome Sequencing Center for Infectious Disease"/>
            <person name="Wu L."/>
            <person name="Ma J."/>
        </authorList>
    </citation>
    <scope>NUCLEOTIDE SEQUENCE [LARGE SCALE GENOMIC DNA]</scope>
    <source>
        <strain evidence="9">NBRC 106396</strain>
    </source>
</reference>
<dbReference type="Gene3D" id="3.40.1030.10">
    <property type="entry name" value="Nucleoside phosphorylase/phosphoribosyltransferase catalytic domain"/>
    <property type="match status" value="1"/>
</dbReference>
<organism evidence="8 9">
    <name type="scientific">Fictibacillus iocasae</name>
    <dbReference type="NCBI Taxonomy" id="2715437"/>
    <lineage>
        <taxon>Bacteria</taxon>
        <taxon>Bacillati</taxon>
        <taxon>Bacillota</taxon>
        <taxon>Bacilli</taxon>
        <taxon>Bacillales</taxon>
        <taxon>Fictibacillaceae</taxon>
        <taxon>Fictibacillus</taxon>
    </lineage>
</organism>
<keyword evidence="5" id="KW-0460">Magnesium</keyword>
<dbReference type="Proteomes" id="UP001596549">
    <property type="component" value="Unassembled WGS sequence"/>
</dbReference>
<keyword evidence="5" id="KW-0028">Amino-acid biosynthesis</keyword>
<dbReference type="EMBL" id="JBHTCP010000004">
    <property type="protein sequence ID" value="MFC7370516.1"/>
    <property type="molecule type" value="Genomic_DNA"/>
</dbReference>
<dbReference type="Pfam" id="PF00591">
    <property type="entry name" value="Glycos_transf_3"/>
    <property type="match status" value="1"/>
</dbReference>
<dbReference type="NCBIfam" id="TIGR01245">
    <property type="entry name" value="trpD"/>
    <property type="match status" value="1"/>
</dbReference>
<evidence type="ECO:0000313" key="9">
    <source>
        <dbReference type="Proteomes" id="UP001596549"/>
    </source>
</evidence>
<feature type="binding site" evidence="5">
    <location>
        <position position="166"/>
    </location>
    <ligand>
        <name>anthranilate</name>
        <dbReference type="ChEBI" id="CHEBI:16567"/>
        <label>2</label>
    </ligand>
</feature>
<evidence type="ECO:0000256" key="1">
    <source>
        <dbReference type="ARBA" id="ARBA00022676"/>
    </source>
</evidence>
<dbReference type="RefSeq" id="WP_379745964.1">
    <property type="nucleotide sequence ID" value="NZ_JBHTCP010000004.1"/>
</dbReference>
<dbReference type="SUPFAM" id="SSF52418">
    <property type="entry name" value="Nucleoside phosphorylase/phosphoribosyltransferase catalytic domain"/>
    <property type="match status" value="1"/>
</dbReference>
<dbReference type="Pfam" id="PF02885">
    <property type="entry name" value="Glycos_trans_3N"/>
    <property type="match status" value="1"/>
</dbReference>
<comment type="function">
    <text evidence="5">Catalyzes the transfer of the phosphoribosyl group of 5-phosphorylribose-1-pyrophosphate (PRPP) to anthranilate to yield N-(5'-phosphoribosyl)-anthranilate (PRA).</text>
</comment>
<feature type="binding site" evidence="5">
    <location>
        <position position="111"/>
    </location>
    <ligand>
        <name>anthranilate</name>
        <dbReference type="ChEBI" id="CHEBI:16567"/>
        <label>1</label>
    </ligand>
</feature>
<feature type="binding site" evidence="5">
    <location>
        <begin position="108"/>
        <end position="116"/>
    </location>
    <ligand>
        <name>5-phospho-alpha-D-ribose 1-diphosphate</name>
        <dbReference type="ChEBI" id="CHEBI:58017"/>
    </ligand>
</feature>
<feature type="binding site" evidence="5">
    <location>
        <begin position="90"/>
        <end position="93"/>
    </location>
    <ligand>
        <name>5-phospho-alpha-D-ribose 1-diphosphate</name>
        <dbReference type="ChEBI" id="CHEBI:58017"/>
    </ligand>
</feature>
<evidence type="ECO:0000256" key="5">
    <source>
        <dbReference type="HAMAP-Rule" id="MF_00211"/>
    </source>
</evidence>
<keyword evidence="9" id="KW-1185">Reference proteome</keyword>
<dbReference type="InterPro" id="IPR017459">
    <property type="entry name" value="Glycosyl_Trfase_fam3_N_dom"/>
</dbReference>
<name>A0ABW2NPB0_9BACL</name>
<dbReference type="SUPFAM" id="SSF47648">
    <property type="entry name" value="Nucleoside phosphorylase/phosphoribosyltransferase N-terminal domain"/>
    <property type="match status" value="1"/>
</dbReference>
<feature type="domain" description="Glycosyl transferase family 3" evidence="6">
    <location>
        <begin position="75"/>
        <end position="326"/>
    </location>
</feature>
<feature type="binding site" evidence="5">
    <location>
        <position position="225"/>
    </location>
    <ligand>
        <name>Mg(2+)</name>
        <dbReference type="ChEBI" id="CHEBI:18420"/>
        <label>2</label>
    </ligand>
</feature>
<gene>
    <name evidence="5 8" type="primary">trpD</name>
    <name evidence="8" type="ORF">ACFQPF_02370</name>
</gene>
<evidence type="ECO:0000259" key="7">
    <source>
        <dbReference type="Pfam" id="PF02885"/>
    </source>
</evidence>
<evidence type="ECO:0000313" key="8">
    <source>
        <dbReference type="EMBL" id="MFC7370516.1"/>
    </source>
</evidence>
<comment type="cofactor">
    <cofactor evidence="5">
        <name>Mg(2+)</name>
        <dbReference type="ChEBI" id="CHEBI:18420"/>
    </cofactor>
    <text evidence="5">Binds 2 magnesium ions per monomer.</text>
</comment>
<evidence type="ECO:0000259" key="6">
    <source>
        <dbReference type="Pfam" id="PF00591"/>
    </source>
</evidence>
<feature type="binding site" evidence="5">
    <location>
        <position position="226"/>
    </location>
    <ligand>
        <name>Mg(2+)</name>
        <dbReference type="ChEBI" id="CHEBI:18420"/>
        <label>2</label>
    </ligand>
</feature>
<feature type="binding site" evidence="5">
    <location>
        <position position="226"/>
    </location>
    <ligand>
        <name>Mg(2+)</name>
        <dbReference type="ChEBI" id="CHEBI:18420"/>
        <label>1</label>
    </ligand>
</feature>
<feature type="domain" description="Glycosyl transferase family 3 N-terminal" evidence="7">
    <location>
        <begin position="5"/>
        <end position="63"/>
    </location>
</feature>
<proteinExistence type="inferred from homology"/>
<comment type="catalytic activity">
    <reaction evidence="5">
        <text>N-(5-phospho-beta-D-ribosyl)anthranilate + diphosphate = 5-phospho-alpha-D-ribose 1-diphosphate + anthranilate</text>
        <dbReference type="Rhea" id="RHEA:11768"/>
        <dbReference type="ChEBI" id="CHEBI:16567"/>
        <dbReference type="ChEBI" id="CHEBI:18277"/>
        <dbReference type="ChEBI" id="CHEBI:33019"/>
        <dbReference type="ChEBI" id="CHEBI:58017"/>
        <dbReference type="EC" id="2.4.2.18"/>
    </reaction>
</comment>
<feature type="binding site" evidence="5">
    <location>
        <position position="120"/>
    </location>
    <ligand>
        <name>5-phospho-alpha-D-ribose 1-diphosphate</name>
        <dbReference type="ChEBI" id="CHEBI:58017"/>
    </ligand>
</feature>
<feature type="binding site" evidence="5">
    <location>
        <begin position="83"/>
        <end position="84"/>
    </location>
    <ligand>
        <name>5-phospho-alpha-D-ribose 1-diphosphate</name>
        <dbReference type="ChEBI" id="CHEBI:58017"/>
    </ligand>
</feature>
<protein>
    <recommendedName>
        <fullName evidence="5">Anthranilate phosphoribosyltransferase</fullName>
        <ecNumber evidence="5">2.4.2.18</ecNumber>
    </recommendedName>
</protein>
<keyword evidence="4 5" id="KW-0057">Aromatic amino acid biosynthesis</keyword>
<dbReference type="InterPro" id="IPR005940">
    <property type="entry name" value="Anthranilate_Pribosyl_Tfrase"/>
</dbReference>
<comment type="pathway">
    <text evidence="5">Amino-acid biosynthesis; L-tryptophan biosynthesis; L-tryptophan from chorismate: step 2/5.</text>
</comment>
<evidence type="ECO:0000256" key="2">
    <source>
        <dbReference type="ARBA" id="ARBA00022679"/>
    </source>
</evidence>
<feature type="binding site" evidence="5">
    <location>
        <position position="92"/>
    </location>
    <ligand>
        <name>Mg(2+)</name>
        <dbReference type="ChEBI" id="CHEBI:18420"/>
        <label>1</label>
    </ligand>
</feature>
<keyword evidence="1 5" id="KW-0328">Glycosyltransferase</keyword>
<dbReference type="EC" id="2.4.2.18" evidence="5"/>
<evidence type="ECO:0000256" key="3">
    <source>
        <dbReference type="ARBA" id="ARBA00022822"/>
    </source>
</evidence>
<dbReference type="InterPro" id="IPR036320">
    <property type="entry name" value="Glycosyl_Trfase_fam3_N_dom_sf"/>
</dbReference>
<feature type="binding site" evidence="5">
    <location>
        <position position="80"/>
    </location>
    <ligand>
        <name>5-phospho-alpha-D-ribose 1-diphosphate</name>
        <dbReference type="ChEBI" id="CHEBI:58017"/>
    </ligand>
</feature>